<dbReference type="InterPro" id="IPR046947">
    <property type="entry name" value="LytR-like"/>
</dbReference>
<dbReference type="GO" id="GO:0000156">
    <property type="term" value="F:phosphorelay response regulator activity"/>
    <property type="evidence" value="ECO:0007669"/>
    <property type="project" value="InterPro"/>
</dbReference>
<reference evidence="4 5" key="1">
    <citation type="submission" date="2019-03" db="EMBL/GenBank/DDBJ databases">
        <title>Genomic Encyclopedia of Type Strains, Phase III (KMG-III): the genomes of soil and plant-associated and newly described type strains.</title>
        <authorList>
            <person name="Whitman W."/>
        </authorList>
    </citation>
    <scope>NUCLEOTIDE SEQUENCE [LARGE SCALE GENOMIC DNA]</scope>
    <source>
        <strain evidence="4 5">CECT 8455</strain>
    </source>
</reference>
<dbReference type="OrthoDB" id="2168082at2"/>
<dbReference type="Proteomes" id="UP000295274">
    <property type="component" value="Unassembled WGS sequence"/>
</dbReference>
<dbReference type="SMART" id="SM00850">
    <property type="entry name" value="LytTR"/>
    <property type="match status" value="1"/>
</dbReference>
<dbReference type="InterPro" id="IPR011006">
    <property type="entry name" value="CheY-like_superfamily"/>
</dbReference>
<keyword evidence="1" id="KW-0597">Phosphoprotein</keyword>
<dbReference type="AlphaFoldDB" id="A0A4R7DIL5"/>
<protein>
    <submittedName>
        <fullName evidence="4">LytTR family two component transcriptional regulator</fullName>
    </submittedName>
</protein>
<dbReference type="PANTHER" id="PTHR37299:SF1">
    <property type="entry name" value="STAGE 0 SPORULATION PROTEIN A HOMOLOG"/>
    <property type="match status" value="1"/>
</dbReference>
<dbReference type="Pfam" id="PF00072">
    <property type="entry name" value="Response_reg"/>
    <property type="match status" value="1"/>
</dbReference>
<feature type="domain" description="HTH LytTR-type" evidence="3">
    <location>
        <begin position="136"/>
        <end position="235"/>
    </location>
</feature>
<evidence type="ECO:0000313" key="5">
    <source>
        <dbReference type="Proteomes" id="UP000295274"/>
    </source>
</evidence>
<dbReference type="Gene3D" id="3.40.50.2300">
    <property type="match status" value="1"/>
</dbReference>
<evidence type="ECO:0000259" key="2">
    <source>
        <dbReference type="PROSITE" id="PS50110"/>
    </source>
</evidence>
<proteinExistence type="predicted"/>
<feature type="modified residue" description="4-aspartylphosphate" evidence="1">
    <location>
        <position position="54"/>
    </location>
</feature>
<dbReference type="PROSITE" id="PS50930">
    <property type="entry name" value="HTH_LYTTR"/>
    <property type="match status" value="1"/>
</dbReference>
<evidence type="ECO:0000256" key="1">
    <source>
        <dbReference type="PROSITE-ProRule" id="PRU00169"/>
    </source>
</evidence>
<dbReference type="GO" id="GO:0003677">
    <property type="term" value="F:DNA binding"/>
    <property type="evidence" value="ECO:0007669"/>
    <property type="project" value="InterPro"/>
</dbReference>
<dbReference type="PANTHER" id="PTHR37299">
    <property type="entry name" value="TRANSCRIPTIONAL REGULATOR-RELATED"/>
    <property type="match status" value="1"/>
</dbReference>
<dbReference type="InterPro" id="IPR007492">
    <property type="entry name" value="LytTR_DNA-bd_dom"/>
</dbReference>
<dbReference type="SMART" id="SM00448">
    <property type="entry name" value="REC"/>
    <property type="match status" value="1"/>
</dbReference>
<comment type="caution">
    <text evidence="4">The sequence shown here is derived from an EMBL/GenBank/DDBJ whole genome shotgun (WGS) entry which is preliminary data.</text>
</comment>
<evidence type="ECO:0000259" key="3">
    <source>
        <dbReference type="PROSITE" id="PS50930"/>
    </source>
</evidence>
<dbReference type="InterPro" id="IPR001789">
    <property type="entry name" value="Sig_transdc_resp-reg_receiver"/>
</dbReference>
<dbReference type="EMBL" id="SNZW01000011">
    <property type="protein sequence ID" value="TDS19136.1"/>
    <property type="molecule type" value="Genomic_DNA"/>
</dbReference>
<dbReference type="SUPFAM" id="SSF52172">
    <property type="entry name" value="CheY-like"/>
    <property type="match status" value="1"/>
</dbReference>
<keyword evidence="5" id="KW-1185">Reference proteome</keyword>
<sequence>MMQCIVIEDQPPAQRVLKKYINDIGSLELKATFADALSAVDYLKTEKIDLIFLDIHLPKISGLEFLKVIKHEPNVILTTAFSEYALESYDFGVVDYLLKPFSFERFVQAVNKVQRLESDFKQERTLAEKNPLSNVIFIKSGYEHIKIEVGDICYIRSDSDYTEIHTKDQRHLSQETLRYWQVYLDPQKFSRIHKSYILNITKIYKINANQVILKNNETLPIGRAFKEEFMKLVIKE</sequence>
<dbReference type="PROSITE" id="PS50110">
    <property type="entry name" value="RESPONSE_REGULATORY"/>
    <property type="match status" value="1"/>
</dbReference>
<evidence type="ECO:0000313" key="4">
    <source>
        <dbReference type="EMBL" id="TDS19136.1"/>
    </source>
</evidence>
<dbReference type="Gene3D" id="2.40.50.1020">
    <property type="entry name" value="LytTr DNA-binding domain"/>
    <property type="match status" value="1"/>
</dbReference>
<feature type="domain" description="Response regulatory" evidence="2">
    <location>
        <begin position="3"/>
        <end position="114"/>
    </location>
</feature>
<dbReference type="RefSeq" id="WP_133671730.1">
    <property type="nucleotide sequence ID" value="NZ_SNZW01000011.1"/>
</dbReference>
<name>A0A4R7DIL5_9FLAO</name>
<dbReference type="Pfam" id="PF04397">
    <property type="entry name" value="LytTR"/>
    <property type="match status" value="1"/>
</dbReference>
<organism evidence="4 5">
    <name type="scientific">Maribacter caenipelagi</name>
    <dbReference type="NCBI Taxonomy" id="1447781"/>
    <lineage>
        <taxon>Bacteria</taxon>
        <taxon>Pseudomonadati</taxon>
        <taxon>Bacteroidota</taxon>
        <taxon>Flavobacteriia</taxon>
        <taxon>Flavobacteriales</taxon>
        <taxon>Flavobacteriaceae</taxon>
        <taxon>Maribacter</taxon>
    </lineage>
</organism>
<accession>A0A4R7DIL5</accession>
<gene>
    <name evidence="4" type="ORF">DFQ03_0855</name>
</gene>